<dbReference type="HOGENOM" id="CLU_120939_0_0_6"/>
<accession>A0A0H3CFY4</accession>
<gene>
    <name evidence="1" type="ordered locus">ECL_00629</name>
</gene>
<sequence>MSSINIDVARPTGIYFIIERLYSRDGLMPSFGEISPSLTQVHRTVIQLKRKQDMFMDGVKVIPKDITLWQQIKYITGSKVTTKDTDTLVYTTDFIGSLVATTPLGNIELENIPRFLTTESIHSLPQAVSYGRDPIPQVLLYGRKDIVFFMDNGGKGTPTAIAKYNHNTRDLAIIKDQLEASKTMKELLSKGAKL</sequence>
<protein>
    <submittedName>
        <fullName evidence="1">Uncharacterized protein</fullName>
    </submittedName>
</protein>
<keyword evidence="2" id="KW-1185">Reference proteome</keyword>
<evidence type="ECO:0000313" key="1">
    <source>
        <dbReference type="EMBL" id="ADF60195.1"/>
    </source>
</evidence>
<dbReference type="KEGG" id="enc:ECL_00629"/>
<organism evidence="1 2">
    <name type="scientific">Enterobacter cloacae subsp. cloacae (strain ATCC 13047 / DSM 30054 / NBRC 13535 / NCTC 10005 / WDCM 00083 / NCDC 279-56)</name>
    <dbReference type="NCBI Taxonomy" id="716541"/>
    <lineage>
        <taxon>Bacteria</taxon>
        <taxon>Pseudomonadati</taxon>
        <taxon>Pseudomonadota</taxon>
        <taxon>Gammaproteobacteria</taxon>
        <taxon>Enterobacterales</taxon>
        <taxon>Enterobacteriaceae</taxon>
        <taxon>Enterobacter</taxon>
        <taxon>Enterobacter cloacae complex</taxon>
    </lineage>
</organism>
<dbReference type="RefSeq" id="WP_013095338.1">
    <property type="nucleotide sequence ID" value="NC_014121.1"/>
</dbReference>
<proteinExistence type="predicted"/>
<dbReference type="STRING" id="716541.ECL_00629"/>
<dbReference type="eggNOG" id="ENOG50329C9">
    <property type="taxonomic scope" value="Bacteria"/>
</dbReference>
<reference evidence="1 2" key="1">
    <citation type="journal article" date="2010" name="J. Bacteriol.">
        <title>Complete genome sequence of Enterobacter cloacae subsp. cloacae type strain ATCC 13047.</title>
        <authorList>
            <person name="Ren Y."/>
            <person name="Ren Y."/>
            <person name="Zhou Z."/>
            <person name="Guo X."/>
            <person name="Li Y."/>
            <person name="Feng L."/>
            <person name="Wang L."/>
        </authorList>
    </citation>
    <scope>NUCLEOTIDE SEQUENCE [LARGE SCALE GENOMIC DNA]</scope>
    <source>
        <strain evidence="2">ATCC 13047 / DSM 30054 / NBRC 13535 / NCTC 10005 / WDCM 00083 / NCDC 279-56</strain>
    </source>
</reference>
<dbReference type="Proteomes" id="UP000002363">
    <property type="component" value="Chromosome"/>
</dbReference>
<name>A0A0H3CFY4_ENTCC</name>
<dbReference type="PATRIC" id="fig|716541.4.peg.896"/>
<dbReference type="OrthoDB" id="6607324at2"/>
<evidence type="ECO:0000313" key="2">
    <source>
        <dbReference type="Proteomes" id="UP000002363"/>
    </source>
</evidence>
<dbReference type="EnsemblBacteria" id="ADF60195">
    <property type="protein sequence ID" value="ADF60195"/>
    <property type="gene ID" value="ECL_00629"/>
</dbReference>
<dbReference type="AlphaFoldDB" id="A0A0H3CFY4"/>
<dbReference type="EMBL" id="CP001918">
    <property type="protein sequence ID" value="ADF60195.1"/>
    <property type="molecule type" value="Genomic_DNA"/>
</dbReference>